<dbReference type="InterPro" id="IPR052025">
    <property type="entry name" value="Xyloglucanase_GH74"/>
</dbReference>
<dbReference type="InterPro" id="IPR026444">
    <property type="entry name" value="Secre_tail"/>
</dbReference>
<dbReference type="NCBIfam" id="TIGR04183">
    <property type="entry name" value="Por_Secre_tail"/>
    <property type="match status" value="1"/>
</dbReference>
<dbReference type="CDD" id="cd15482">
    <property type="entry name" value="Sialidase_non-viral"/>
    <property type="match status" value="1"/>
</dbReference>
<reference evidence="2" key="1">
    <citation type="submission" date="2018-06" db="EMBL/GenBank/DDBJ databases">
        <authorList>
            <person name="Zhirakovskaya E."/>
        </authorList>
    </citation>
    <scope>NUCLEOTIDE SEQUENCE</scope>
</reference>
<organism evidence="2">
    <name type="scientific">hydrothermal vent metagenome</name>
    <dbReference type="NCBI Taxonomy" id="652676"/>
    <lineage>
        <taxon>unclassified sequences</taxon>
        <taxon>metagenomes</taxon>
        <taxon>ecological metagenomes</taxon>
    </lineage>
</organism>
<dbReference type="Gene3D" id="2.60.40.4070">
    <property type="match status" value="1"/>
</dbReference>
<dbReference type="GO" id="GO:0010411">
    <property type="term" value="P:xyloglucan metabolic process"/>
    <property type="evidence" value="ECO:0007669"/>
    <property type="project" value="TreeGrafter"/>
</dbReference>
<evidence type="ECO:0000313" key="2">
    <source>
        <dbReference type="EMBL" id="VAX23314.1"/>
    </source>
</evidence>
<dbReference type="AlphaFoldDB" id="A0A3B1CH79"/>
<accession>A0A3B1CH79</accession>
<dbReference type="GO" id="GO:0016787">
    <property type="term" value="F:hydrolase activity"/>
    <property type="evidence" value="ECO:0007669"/>
    <property type="project" value="UniProtKB-KW"/>
</dbReference>
<protein>
    <submittedName>
        <fullName evidence="2">Glycosyl hydrolase, BNR repeat</fullName>
    </submittedName>
</protein>
<name>A0A3B1CH79_9ZZZZ</name>
<gene>
    <name evidence="2" type="ORF">MNBD_IGNAVI01-2550</name>
</gene>
<evidence type="ECO:0000259" key="1">
    <source>
        <dbReference type="Pfam" id="PF18962"/>
    </source>
</evidence>
<proteinExistence type="predicted"/>
<dbReference type="EMBL" id="UOGD01000248">
    <property type="protein sequence ID" value="VAX23314.1"/>
    <property type="molecule type" value="Genomic_DNA"/>
</dbReference>
<keyword evidence="2" id="KW-0378">Hydrolase</keyword>
<feature type="domain" description="Secretion system C-terminal sorting" evidence="1">
    <location>
        <begin position="797"/>
        <end position="871"/>
    </location>
</feature>
<dbReference type="PANTHER" id="PTHR43739">
    <property type="entry name" value="XYLOGLUCANASE (EUROFUNG)"/>
    <property type="match status" value="1"/>
</dbReference>
<dbReference type="Gene3D" id="2.130.10.10">
    <property type="entry name" value="YVTN repeat-like/Quinoprotein amine dehydrogenase"/>
    <property type="match status" value="3"/>
</dbReference>
<dbReference type="Pfam" id="PF18962">
    <property type="entry name" value="Por_Secre_tail"/>
    <property type="match status" value="1"/>
</dbReference>
<sequence>MKNTYIQLFSFILIAIGTSTIFKIPHFNLSEQNQINESKIENSSESVENKHEINYYYPKTEQEVAQERMNYLRTGKSLNDIAPKYRSQTLDKKANTSWESVGPFGISETCLASTPLRREDVVYSGRVISIAQDWVNTDIMYLGAASGGLWKSTDRGNTWQVILDTLPCPTVSTIATNPGKAGDVWIGTGNKGNGAGVSIGKIYHSTDFGLTWKDVTPAYYKLGYVSKISVKPAPNTSSSDIIFASTNGGLFRKEGGANFASVLTGEYYDVAFTGSLLSGSFKVVASGKISGATGSGIKFSSNNGISGSWSNRTLPSKIDSTRRITLSASLLGLHNKVYAIVTSPNYNNLEGIWRSDNGGDSWVKVGKPFNGGQMNYNNTILVDNSNGNLVWTGTNERSLFKSSDGGNSWTSSFGNQLGKIHEDEQFLWDDVSKNGTIYVLNDGGLMKSTDNGANFSFIGNSSLSISQINNLTVSPESGGLFGGGRYYVGTQDNGIQRGPDSFKQWHFVTCCDGGDIAFKDGKQYSTLIGLSSNSSYRVQSPKPVCDDGWDAFTTGLPSGTPWSSNLIYNGSHFFINLGSSVYRADNGVLPWHQLYDFGLYVNRIAVTKDNFVYVGLNDRDSFEDENFPLRQLDDNGNPTLAPTNPKGFWESKHVTDIYTSNTGTKPIFVTLTGTSGKRVVMSDNNGITFQDITGNLPDLVNARSVVADPTRQANDIIYIGSDFGVFVTTDSGVHWFKYSENLPSVCYVNDIEYDPYSNKIVAATYGRGVFIADPVAPLTSVSKNAKIPGKFELSQNYPNPFNPTTKIKYQIPESGFVSLKVYDALGKEVATLVKKNLAKGNYEVNFNAKSLASGIYIYTLKANNYSESKKMLLMK</sequence>
<dbReference type="PANTHER" id="PTHR43739:SF5">
    <property type="entry name" value="EXO-ALPHA-SIALIDASE"/>
    <property type="match status" value="1"/>
</dbReference>
<dbReference type="SUPFAM" id="SSF110296">
    <property type="entry name" value="Oligoxyloglucan reducing end-specific cellobiohydrolase"/>
    <property type="match status" value="2"/>
</dbReference>
<dbReference type="InterPro" id="IPR015943">
    <property type="entry name" value="WD40/YVTN_repeat-like_dom_sf"/>
</dbReference>